<name>A0ABV4H3V2_9ACTN</name>
<evidence type="ECO:0000313" key="1">
    <source>
        <dbReference type="EMBL" id="MEZ0166261.1"/>
    </source>
</evidence>
<keyword evidence="2" id="KW-1185">Reference proteome</keyword>
<proteinExistence type="predicted"/>
<evidence type="ECO:0000313" key="2">
    <source>
        <dbReference type="Proteomes" id="UP001565927"/>
    </source>
</evidence>
<sequence>MFTVIACVALVVVGIVGAMKMEDHLDPHRNAHETRAPVER</sequence>
<comment type="caution">
    <text evidence="1">The sequence shown here is derived from an EMBL/GenBank/DDBJ whole genome shotgun (WGS) entry which is preliminary data.</text>
</comment>
<organism evidence="1 2">
    <name type="scientific">Kineococcus halophytocola</name>
    <dbReference type="NCBI Taxonomy" id="3234027"/>
    <lineage>
        <taxon>Bacteria</taxon>
        <taxon>Bacillati</taxon>
        <taxon>Actinomycetota</taxon>
        <taxon>Actinomycetes</taxon>
        <taxon>Kineosporiales</taxon>
        <taxon>Kineosporiaceae</taxon>
        <taxon>Kineococcus</taxon>
    </lineage>
</organism>
<gene>
    <name evidence="1" type="ORF">AB2L27_15985</name>
</gene>
<dbReference type="Proteomes" id="UP001565927">
    <property type="component" value="Unassembled WGS sequence"/>
</dbReference>
<reference evidence="1 2" key="1">
    <citation type="submission" date="2024-07" db="EMBL/GenBank/DDBJ databases">
        <authorList>
            <person name="Thanompreechachai J."/>
            <person name="Duangmal K."/>
        </authorList>
    </citation>
    <scope>NUCLEOTIDE SEQUENCE [LARGE SCALE GENOMIC DNA]</scope>
    <source>
        <strain evidence="1 2">LSe6-4</strain>
    </source>
</reference>
<dbReference type="RefSeq" id="WP_370442482.1">
    <property type="nucleotide sequence ID" value="NZ_JBGFTU010000019.1"/>
</dbReference>
<accession>A0ABV4H3V2</accession>
<dbReference type="EMBL" id="JBGFTU010000019">
    <property type="protein sequence ID" value="MEZ0166261.1"/>
    <property type="molecule type" value="Genomic_DNA"/>
</dbReference>
<protein>
    <submittedName>
        <fullName evidence="1">Uncharacterized protein</fullName>
    </submittedName>
</protein>